<proteinExistence type="predicted"/>
<name>A0AAW4YJY2_9BACT</name>
<dbReference type="InterPro" id="IPR017946">
    <property type="entry name" value="PLC-like_Pdiesterase_TIM-brl"/>
</dbReference>
<dbReference type="GO" id="GO:0008081">
    <property type="term" value="F:phosphoric diester hydrolase activity"/>
    <property type="evidence" value="ECO:0007669"/>
    <property type="project" value="InterPro"/>
</dbReference>
<dbReference type="AlphaFoldDB" id="A0AAW4YJY2"/>
<accession>A0AAW4YJY2</accession>
<sequence length="220" mass="25636">MEKVTIEKKDLKMNISNIIAHRGYWKKAEEKNTFAALSNAIKNGYGFETDFRDCKGEVLISHNPPVGNEITAEKVFEMYYQSGSSATLALNIKADGLQDMMQTLLQKYEIKNYFFFDMSVCDTILYADKGMTIATRISEYEQETPFWGDSEFVWLDYFRKDPTEEEIFKCLHAGKKVCIVSPDLHGRDYNNCWKLLKNMNDDNLYLCTDYPDEAKEYFIE</sequence>
<evidence type="ECO:0000313" key="1">
    <source>
        <dbReference type="EMBL" id="MCE4122696.1"/>
    </source>
</evidence>
<dbReference type="EMBL" id="JAJTVO010000018">
    <property type="protein sequence ID" value="MCE4122696.1"/>
    <property type="molecule type" value="Genomic_DNA"/>
</dbReference>
<dbReference type="RefSeq" id="WP_233339416.1">
    <property type="nucleotide sequence ID" value="NZ_JAJTVO010000018.1"/>
</dbReference>
<protein>
    <recommendedName>
        <fullName evidence="3">GP-PDE domain-containing protein</fullName>
    </recommendedName>
</protein>
<organism evidence="1 2">
    <name type="scientific">Segatella copri</name>
    <dbReference type="NCBI Taxonomy" id="165179"/>
    <lineage>
        <taxon>Bacteria</taxon>
        <taxon>Pseudomonadati</taxon>
        <taxon>Bacteroidota</taxon>
        <taxon>Bacteroidia</taxon>
        <taxon>Bacteroidales</taxon>
        <taxon>Prevotellaceae</taxon>
        <taxon>Segatella</taxon>
    </lineage>
</organism>
<dbReference type="Gene3D" id="3.20.20.190">
    <property type="entry name" value="Phosphatidylinositol (PI) phosphodiesterase"/>
    <property type="match status" value="1"/>
</dbReference>
<evidence type="ECO:0000313" key="2">
    <source>
        <dbReference type="Proteomes" id="UP001200307"/>
    </source>
</evidence>
<dbReference type="GO" id="GO:0006629">
    <property type="term" value="P:lipid metabolic process"/>
    <property type="evidence" value="ECO:0007669"/>
    <property type="project" value="InterPro"/>
</dbReference>
<gene>
    <name evidence="1" type="ORF">LYY06_10540</name>
</gene>
<dbReference type="Proteomes" id="UP001200307">
    <property type="component" value="Unassembled WGS sequence"/>
</dbReference>
<comment type="caution">
    <text evidence="1">The sequence shown here is derived from an EMBL/GenBank/DDBJ whole genome shotgun (WGS) entry which is preliminary data.</text>
</comment>
<dbReference type="SUPFAM" id="SSF51695">
    <property type="entry name" value="PLC-like phosphodiesterases"/>
    <property type="match status" value="1"/>
</dbReference>
<reference evidence="1" key="1">
    <citation type="submission" date="2021-12" db="EMBL/GenBank/DDBJ databases">
        <authorList>
            <person name="Lv X."/>
        </authorList>
    </citation>
    <scope>NUCLEOTIDE SEQUENCE</scope>
    <source>
        <strain evidence="1">HF2106</strain>
    </source>
</reference>
<evidence type="ECO:0008006" key="3">
    <source>
        <dbReference type="Google" id="ProtNLM"/>
    </source>
</evidence>